<organism evidence="3 4">
    <name type="scientific">Macaca mulatta</name>
    <name type="common">Rhesus macaque</name>
    <dbReference type="NCBI Taxonomy" id="9544"/>
    <lineage>
        <taxon>Eukaryota</taxon>
        <taxon>Metazoa</taxon>
        <taxon>Chordata</taxon>
        <taxon>Craniata</taxon>
        <taxon>Vertebrata</taxon>
        <taxon>Euteleostomi</taxon>
        <taxon>Mammalia</taxon>
        <taxon>Eutheria</taxon>
        <taxon>Euarchontoglires</taxon>
        <taxon>Primates</taxon>
        <taxon>Haplorrhini</taxon>
        <taxon>Catarrhini</taxon>
        <taxon>Cercopithecidae</taxon>
        <taxon>Cercopithecinae</taxon>
        <taxon>Macaca</taxon>
    </lineage>
</organism>
<protein>
    <submittedName>
        <fullName evidence="3">WW domain binding protein 2</fullName>
    </submittedName>
</protein>
<dbReference type="VGNC" id="VGNC:78786">
    <property type="gene designation" value="WBP2"/>
</dbReference>
<dbReference type="InterPro" id="IPR004182">
    <property type="entry name" value="GRAM"/>
</dbReference>
<dbReference type="Proteomes" id="UP000006718">
    <property type="component" value="Chromosome 16"/>
</dbReference>
<dbReference type="GO" id="GO:0000785">
    <property type="term" value="C:chromatin"/>
    <property type="evidence" value="ECO:0007669"/>
    <property type="project" value="Ensembl"/>
</dbReference>
<dbReference type="GO" id="GO:0005654">
    <property type="term" value="C:nucleoplasm"/>
    <property type="evidence" value="ECO:0007669"/>
    <property type="project" value="Ensembl"/>
</dbReference>
<dbReference type="AlphaFoldDB" id="F7HF12"/>
<dbReference type="PANTHER" id="PTHR31606">
    <property type="entry name" value="WW DOMAIN BINDING PROTEIN 2, ISOFORM E"/>
    <property type="match status" value="1"/>
</dbReference>
<dbReference type="GO" id="GO:0031490">
    <property type="term" value="F:chromatin DNA binding"/>
    <property type="evidence" value="ECO:0007669"/>
    <property type="project" value="Ensembl"/>
</dbReference>
<dbReference type="GO" id="GO:0000978">
    <property type="term" value="F:RNA polymerase II cis-regulatory region sequence-specific DNA binding"/>
    <property type="evidence" value="ECO:0007669"/>
    <property type="project" value="Ensembl"/>
</dbReference>
<dbReference type="GO" id="GO:0071169">
    <property type="term" value="P:establishment of protein localization to chromatin"/>
    <property type="evidence" value="ECO:0007669"/>
    <property type="project" value="Ensembl"/>
</dbReference>
<evidence type="ECO:0000313" key="4">
    <source>
        <dbReference type="Proteomes" id="UP000006718"/>
    </source>
</evidence>
<dbReference type="GO" id="GO:0005829">
    <property type="term" value="C:cytosol"/>
    <property type="evidence" value="ECO:0007669"/>
    <property type="project" value="Ensembl"/>
</dbReference>
<dbReference type="Pfam" id="PF02893">
    <property type="entry name" value="GRAM"/>
    <property type="match status" value="1"/>
</dbReference>
<dbReference type="Bgee" id="ENSMMUG00000009381">
    <property type="expression patterns" value="Expressed in dorsolateral prefrontal cortex and 21 other cell types or tissues"/>
</dbReference>
<evidence type="ECO:0000313" key="3">
    <source>
        <dbReference type="Ensembl" id="ENSMMUP00000012282.3"/>
    </source>
</evidence>
<dbReference type="GO" id="GO:0032570">
    <property type="term" value="P:response to progesterone"/>
    <property type="evidence" value="ECO:0007669"/>
    <property type="project" value="Ensembl"/>
</dbReference>
<dbReference type="GO" id="GO:0030331">
    <property type="term" value="F:nuclear estrogen receptor binding"/>
    <property type="evidence" value="ECO:0007669"/>
    <property type="project" value="Ensembl"/>
</dbReference>
<evidence type="ECO:0000259" key="2">
    <source>
        <dbReference type="Pfam" id="PF02893"/>
    </source>
</evidence>
<evidence type="ECO:0000256" key="1">
    <source>
        <dbReference type="SAM" id="MobiDB-lite"/>
    </source>
</evidence>
<dbReference type="ExpressionAtlas" id="F7HF12">
    <property type="expression patterns" value="baseline"/>
</dbReference>
<dbReference type="eggNOG" id="KOG3294">
    <property type="taxonomic scope" value="Eukaryota"/>
</dbReference>
<dbReference type="HOGENOM" id="CLU_057206_1_2_1"/>
<accession>F7HF12</accession>
<reference evidence="4" key="1">
    <citation type="journal article" date="2007" name="Science">
        <title>Evolutionary and biomedical insights from the rhesus macaque genome.</title>
        <authorList>
            <person name="Gibbs R.A."/>
            <person name="Rogers J."/>
            <person name="Katze M.G."/>
            <person name="Bumgarner R."/>
            <person name="Weinstock G.M."/>
            <person name="Mardis E.R."/>
            <person name="Remington K.A."/>
            <person name="Strausberg R.L."/>
            <person name="Venter J.C."/>
            <person name="Wilson R.K."/>
            <person name="Batzer M.A."/>
            <person name="Bustamante C.D."/>
            <person name="Eichler E.E."/>
            <person name="Hahn M.W."/>
            <person name="Hardison R.C."/>
            <person name="Makova K.D."/>
            <person name="Miller W."/>
            <person name="Milosavljevic A."/>
            <person name="Palermo R.E."/>
            <person name="Siepel A."/>
            <person name="Sikela J.M."/>
            <person name="Attaway T."/>
            <person name="Bell S."/>
            <person name="Bernard K.E."/>
            <person name="Buhay C.J."/>
            <person name="Chandrabose M.N."/>
            <person name="Dao M."/>
            <person name="Davis C."/>
            <person name="Delehaunty K.D."/>
            <person name="Ding Y."/>
            <person name="Dinh H.H."/>
            <person name="Dugan-Rocha S."/>
            <person name="Fulton L.A."/>
            <person name="Gabisi R.A."/>
            <person name="Garner T.T."/>
            <person name="Godfrey J."/>
            <person name="Hawes A.C."/>
            <person name="Hernandez J."/>
            <person name="Hines S."/>
            <person name="Holder M."/>
            <person name="Hume J."/>
            <person name="Jhangiani S.N."/>
            <person name="Joshi V."/>
            <person name="Khan Z.M."/>
            <person name="Kirkness E.F."/>
            <person name="Cree A."/>
            <person name="Fowler R.G."/>
            <person name="Lee S."/>
            <person name="Lewis L.R."/>
            <person name="Li Z."/>
            <person name="Liu Y.-S."/>
            <person name="Moore S.M."/>
            <person name="Muzny D."/>
            <person name="Nazareth L.V."/>
            <person name="Ngo D.N."/>
            <person name="Okwuonu G.O."/>
            <person name="Pai G."/>
            <person name="Parker D."/>
            <person name="Paul H.A."/>
            <person name="Pfannkoch C."/>
            <person name="Pohl C.S."/>
            <person name="Rogers Y.-H.C."/>
            <person name="Ruiz S.J."/>
            <person name="Sabo A."/>
            <person name="Santibanez J."/>
            <person name="Schneider B.W."/>
            <person name="Smith S.M."/>
            <person name="Sodergren E."/>
            <person name="Svatek A.F."/>
            <person name="Utterback T.R."/>
            <person name="Vattathil S."/>
            <person name="Warren W."/>
            <person name="White C.S."/>
            <person name="Chinwalla A.T."/>
            <person name="Feng Y."/>
            <person name="Halpern A.L."/>
            <person name="Hillier L.W."/>
            <person name="Huang X."/>
            <person name="Minx P."/>
            <person name="Nelson J.O."/>
            <person name="Pepin K.H."/>
            <person name="Qin X."/>
            <person name="Sutton G.G."/>
            <person name="Venter E."/>
            <person name="Walenz B.P."/>
            <person name="Wallis J.W."/>
            <person name="Worley K.C."/>
            <person name="Yang S.-P."/>
            <person name="Jones S.M."/>
            <person name="Marra M.A."/>
            <person name="Rocchi M."/>
            <person name="Schein J.E."/>
            <person name="Baertsch R."/>
            <person name="Clarke L."/>
            <person name="Csuros M."/>
            <person name="Glasscock J."/>
            <person name="Harris R.A."/>
            <person name="Havlak P."/>
            <person name="Jackson A.R."/>
            <person name="Jiang H."/>
            <person name="Liu Y."/>
            <person name="Messina D.N."/>
            <person name="Shen Y."/>
            <person name="Song H.X.-Z."/>
            <person name="Wylie T."/>
            <person name="Zhang L."/>
            <person name="Birney E."/>
            <person name="Han K."/>
            <person name="Konkel M.K."/>
            <person name="Lee J."/>
            <person name="Smit A.F.A."/>
            <person name="Ullmer B."/>
            <person name="Wang H."/>
            <person name="Xing J."/>
            <person name="Burhans R."/>
            <person name="Cheng Z."/>
            <person name="Karro J.E."/>
            <person name="Ma J."/>
            <person name="Raney B."/>
            <person name="She X."/>
            <person name="Cox M.J."/>
            <person name="Demuth J.P."/>
            <person name="Dumas L.J."/>
            <person name="Han S.-G."/>
            <person name="Hopkins J."/>
            <person name="Karimpour-Fard A."/>
            <person name="Kim Y.H."/>
            <person name="Pollack J.R."/>
            <person name="Vinar T."/>
            <person name="Addo-Quaye C."/>
            <person name="Degenhardt J."/>
            <person name="Denby A."/>
            <person name="Hubisz M.J."/>
            <person name="Indap A."/>
            <person name="Kosiol C."/>
            <person name="Lahn B.T."/>
            <person name="Lawson H.A."/>
            <person name="Marklein A."/>
            <person name="Nielsen R."/>
            <person name="Vallender E.J."/>
            <person name="Clark A.G."/>
            <person name="Ferguson B."/>
            <person name="Hernandez R.D."/>
            <person name="Hirani K."/>
            <person name="Kehrer-Sawatzki H."/>
            <person name="Kolb J."/>
            <person name="Patil S."/>
            <person name="Pu L.-L."/>
            <person name="Ren Y."/>
            <person name="Smith D.G."/>
            <person name="Wheeler D.A."/>
            <person name="Schenck I."/>
            <person name="Ball E.V."/>
            <person name="Chen R."/>
            <person name="Cooper D.N."/>
            <person name="Giardine B."/>
            <person name="Hsu F."/>
            <person name="Kent W.J."/>
            <person name="Lesk A."/>
            <person name="Nelson D.L."/>
            <person name="O'brien W.E."/>
            <person name="Pruefer K."/>
            <person name="Stenson P.D."/>
            <person name="Wallace J.C."/>
            <person name="Ke H."/>
            <person name="Liu X.-M."/>
            <person name="Wang P."/>
            <person name="Xiang A.P."/>
            <person name="Yang F."/>
            <person name="Barber G.P."/>
            <person name="Haussler D."/>
            <person name="Karolchik D."/>
            <person name="Kern A.D."/>
            <person name="Kuhn R.M."/>
            <person name="Smith K.E."/>
            <person name="Zwieg A.S."/>
        </authorList>
    </citation>
    <scope>NUCLEOTIDE SEQUENCE [LARGE SCALE GENOMIC DNA]</scope>
    <source>
        <strain evidence="4">17573</strain>
    </source>
</reference>
<reference evidence="3" key="2">
    <citation type="submission" date="2019-01" db="EMBL/GenBank/DDBJ databases">
        <authorList>
            <person name="Graves T."/>
            <person name="Eichler E.E."/>
            <person name="Wilson R.K."/>
        </authorList>
    </citation>
    <scope>NUCLEOTIDE SEQUENCE [LARGE SCALE GENOMIC DNA]</scope>
    <source>
        <strain evidence="3">17573</strain>
    </source>
</reference>
<dbReference type="GO" id="GO:0003713">
    <property type="term" value="F:transcription coactivator activity"/>
    <property type="evidence" value="ECO:0007669"/>
    <property type="project" value="Ensembl"/>
</dbReference>
<feature type="domain" description="GRAM" evidence="2">
    <location>
        <begin position="37"/>
        <end position="131"/>
    </location>
</feature>
<dbReference type="STRING" id="9544.ENSMMUP00000012282"/>
<dbReference type="VEuPathDB" id="HostDB:ENSMMUG00000009381"/>
<dbReference type="GO" id="GO:0071391">
    <property type="term" value="P:cellular response to estrogen stimulus"/>
    <property type="evidence" value="ECO:0007669"/>
    <property type="project" value="Ensembl"/>
</dbReference>
<dbReference type="InParanoid" id="F7HF12"/>
<feature type="region of interest" description="Disordered" evidence="1">
    <location>
        <begin position="311"/>
        <end position="332"/>
    </location>
</feature>
<reference evidence="3" key="4">
    <citation type="submission" date="2025-09" db="UniProtKB">
        <authorList>
            <consortium name="Ensembl"/>
        </authorList>
    </citation>
    <scope>IDENTIFICATION</scope>
    <source>
        <strain evidence="3">17573</strain>
    </source>
</reference>
<dbReference type="CDD" id="cd13214">
    <property type="entry name" value="PH-GRAM_WBP2"/>
    <property type="match status" value="1"/>
</dbReference>
<keyword evidence="4" id="KW-1185">Reference proteome</keyword>
<dbReference type="SUPFAM" id="SSF50729">
    <property type="entry name" value="PH domain-like"/>
    <property type="match status" value="1"/>
</dbReference>
<reference evidence="3" key="3">
    <citation type="submission" date="2025-08" db="UniProtKB">
        <authorList>
            <consortium name="Ensembl"/>
        </authorList>
    </citation>
    <scope>IDENTIFICATION</scope>
    <source>
        <strain evidence="3">17573</strain>
    </source>
</reference>
<dbReference type="GeneTree" id="ENSGT00530000063718"/>
<dbReference type="FunCoup" id="F7HF12">
    <property type="interactions" value="2790"/>
</dbReference>
<dbReference type="InterPro" id="IPR044852">
    <property type="entry name" value="WBP2-like"/>
</dbReference>
<gene>
    <name evidence="3 5" type="primary">WBP2</name>
</gene>
<dbReference type="GO" id="GO:0045815">
    <property type="term" value="P:transcription initiation-coupled chromatin remodeling"/>
    <property type="evidence" value="ECO:0007669"/>
    <property type="project" value="Ensembl"/>
</dbReference>
<proteinExistence type="predicted"/>
<sequence length="379" mass="40147">MALNKNHSEGGGVIVNNTESILMSYDHVELTFNDMKNVPEAFKGTKKGTVYLTPYRVIFLSKGKDAMQSFMMPFYLMKDCEIKQPVFGANYIKGTVKAEAGGGWEGSASYKLTFTAGGAIEFGQRMLQVASQASRGEAPNGAYGYSYMPSGAYVYPPPVANGMYPCPPGYPYPPPPPEFYPGPPMMDGAMGYVQPPPPPYPGPMEPPVSGPDVPSTPAAAEAKAAEAAASAYYNPGNPHNVYMPTGAPCSPSRSDHKQLPEPTTLPSVPHSLSGALLGAWGIPCSCFTLSSPRRDSLATSSTAVQLPQSGSHCYTQPHEPLQTSQVSSPALPGPAHIPSAGLCWSQKATVSAFHSARVQLQPCHCPSLPCPESCCCHPV</sequence>
<dbReference type="GO" id="GO:0050847">
    <property type="term" value="P:progesterone receptor signaling pathway"/>
    <property type="evidence" value="ECO:0007669"/>
    <property type="project" value="Ensembl"/>
</dbReference>
<dbReference type="GO" id="GO:0033148">
    <property type="term" value="P:positive regulation of intracellular estrogen receptor signaling pathway"/>
    <property type="evidence" value="ECO:0007669"/>
    <property type="project" value="Ensembl"/>
</dbReference>
<dbReference type="PANTHER" id="PTHR31606:SF4">
    <property type="entry name" value="WW DOMAIN-BINDING PROTEIN 2"/>
    <property type="match status" value="1"/>
</dbReference>
<dbReference type="GO" id="GO:0045944">
    <property type="term" value="P:positive regulation of transcription by RNA polymerase II"/>
    <property type="evidence" value="ECO:0007669"/>
    <property type="project" value="Ensembl"/>
</dbReference>
<dbReference type="Ensembl" id="ENSMMUT00000013104.4">
    <property type="protein sequence ID" value="ENSMMUP00000012282.3"/>
    <property type="gene ID" value="ENSMMUG00000009381.4"/>
</dbReference>
<evidence type="ECO:0000313" key="5">
    <source>
        <dbReference type="VGNC" id="VGNC:78786"/>
    </source>
</evidence>
<name>F7HF12_MACMU</name>